<dbReference type="RefSeq" id="WP_306211320.1">
    <property type="nucleotide sequence ID" value="NZ_CP132353.1"/>
</dbReference>
<dbReference type="KEGG" id="epi:Q3V30_05690"/>
<name>A0AA50HM70_9GAMM</name>
<reference evidence="1 2" key="1">
    <citation type="submission" date="2023-07" db="EMBL/GenBank/DDBJ databases">
        <title>Pathogenic bacteria of pear tree diseases.</title>
        <authorList>
            <person name="Zhang Z."/>
            <person name="He L."/>
            <person name="Huang R."/>
        </authorList>
    </citation>
    <scope>NUCLEOTIDE SEQUENCE [LARGE SCALE GENOMIC DNA]</scope>
    <source>
        <strain evidence="1 2">DE2</strain>
    </source>
</reference>
<keyword evidence="2" id="KW-1185">Reference proteome</keyword>
<dbReference type="EMBL" id="CP132353">
    <property type="protein sequence ID" value="WLS79983.1"/>
    <property type="molecule type" value="Genomic_DNA"/>
</dbReference>
<dbReference type="Proteomes" id="UP001228139">
    <property type="component" value="Chromosome"/>
</dbReference>
<protein>
    <submittedName>
        <fullName evidence="1">Uncharacterized protein</fullName>
    </submittedName>
</protein>
<evidence type="ECO:0000313" key="2">
    <source>
        <dbReference type="Proteomes" id="UP001228139"/>
    </source>
</evidence>
<organism evidence="1 2">
    <name type="scientific">Erwinia pyri</name>
    <dbReference type="NCBI Taxonomy" id="3062598"/>
    <lineage>
        <taxon>Bacteria</taxon>
        <taxon>Pseudomonadati</taxon>
        <taxon>Pseudomonadota</taxon>
        <taxon>Gammaproteobacteria</taxon>
        <taxon>Enterobacterales</taxon>
        <taxon>Erwiniaceae</taxon>
        <taxon>Erwinia</taxon>
    </lineage>
</organism>
<dbReference type="AlphaFoldDB" id="A0AA50HM70"/>
<accession>A0AA50HM70</accession>
<evidence type="ECO:0000313" key="1">
    <source>
        <dbReference type="EMBL" id="WLS79983.1"/>
    </source>
</evidence>
<proteinExistence type="predicted"/>
<sequence>MKGAWAEYNGKLTATDSYKTAQQKWGTGGANQQAIQAATVAMQALAGGSMAQASSDPE</sequence>
<gene>
    <name evidence="1" type="ORF">Q3V30_05690</name>
</gene>